<dbReference type="AlphaFoldDB" id="A0A0V1DP97"/>
<organism evidence="1 2">
    <name type="scientific">Trichinella zimbabwensis</name>
    <dbReference type="NCBI Taxonomy" id="268475"/>
    <lineage>
        <taxon>Eukaryota</taxon>
        <taxon>Metazoa</taxon>
        <taxon>Ecdysozoa</taxon>
        <taxon>Nematoda</taxon>
        <taxon>Enoplea</taxon>
        <taxon>Dorylaimia</taxon>
        <taxon>Trichinellida</taxon>
        <taxon>Trichinellidae</taxon>
        <taxon>Trichinella</taxon>
    </lineage>
</organism>
<keyword evidence="2" id="KW-1185">Reference proteome</keyword>
<accession>A0A0V1DP97</accession>
<dbReference type="Proteomes" id="UP000055024">
    <property type="component" value="Unassembled WGS sequence"/>
</dbReference>
<evidence type="ECO:0000313" key="1">
    <source>
        <dbReference type="EMBL" id="KRY63227.1"/>
    </source>
</evidence>
<proteinExistence type="predicted"/>
<reference evidence="1 2" key="1">
    <citation type="submission" date="2015-01" db="EMBL/GenBank/DDBJ databases">
        <title>Evolution of Trichinella species and genotypes.</title>
        <authorList>
            <person name="Korhonen P.K."/>
            <person name="Edoardo P."/>
            <person name="Giuseppe L.R."/>
            <person name="Gasser R.B."/>
        </authorList>
    </citation>
    <scope>NUCLEOTIDE SEQUENCE [LARGE SCALE GENOMIC DNA]</scope>
    <source>
        <strain evidence="1">ISS1029</strain>
    </source>
</reference>
<dbReference type="EMBL" id="JYDP01008826">
    <property type="protein sequence ID" value="KRY63227.1"/>
    <property type="molecule type" value="Genomic_DNA"/>
</dbReference>
<comment type="caution">
    <text evidence="1">The sequence shown here is derived from an EMBL/GenBank/DDBJ whole genome shotgun (WGS) entry which is preliminary data.</text>
</comment>
<evidence type="ECO:0000313" key="2">
    <source>
        <dbReference type="Proteomes" id="UP000055024"/>
    </source>
</evidence>
<protein>
    <submittedName>
        <fullName evidence="1">Uncharacterized protein</fullName>
    </submittedName>
</protein>
<gene>
    <name evidence="1" type="ORF">T11_17189</name>
</gene>
<name>A0A0V1DP97_9BILA</name>
<sequence>MGERFKHRWSLYDITTDAFKVRFRVLRFQLLSNVW</sequence>